<dbReference type="GO" id="GO:0005506">
    <property type="term" value="F:iron ion binding"/>
    <property type="evidence" value="ECO:0007669"/>
    <property type="project" value="UniProtKB-UniRule"/>
</dbReference>
<dbReference type="Gene3D" id="3.30.70.20">
    <property type="match status" value="1"/>
</dbReference>
<feature type="domain" description="4Fe-4S ferredoxin-type" evidence="9">
    <location>
        <begin position="3"/>
        <end position="31"/>
    </location>
</feature>
<evidence type="ECO:0000256" key="1">
    <source>
        <dbReference type="ARBA" id="ARBA00001927"/>
    </source>
</evidence>
<evidence type="ECO:0000256" key="2">
    <source>
        <dbReference type="ARBA" id="ARBA00022448"/>
    </source>
</evidence>
<dbReference type="PANTHER" id="PTHR36923:SF3">
    <property type="entry name" value="FERREDOXIN"/>
    <property type="match status" value="1"/>
</dbReference>
<keyword evidence="3 8" id="KW-0479">Metal-binding</keyword>
<dbReference type="OrthoDB" id="4557285at2"/>
<comment type="function">
    <text evidence="8">Ferredoxins are iron-sulfur proteins that transfer electrons in a wide variety of metabolic reactions.</text>
</comment>
<name>A0A1H8YKY9_9PSEU</name>
<dbReference type="PROSITE" id="PS51379">
    <property type="entry name" value="4FE4S_FER_2"/>
    <property type="match status" value="1"/>
</dbReference>
<protein>
    <recommendedName>
        <fullName evidence="8">Ferredoxin</fullName>
    </recommendedName>
</protein>
<keyword evidence="11" id="KW-1185">Reference proteome</keyword>
<organism evidence="10 11">
    <name type="scientific">Amycolatopsis saalfeldensis</name>
    <dbReference type="NCBI Taxonomy" id="394193"/>
    <lineage>
        <taxon>Bacteria</taxon>
        <taxon>Bacillati</taxon>
        <taxon>Actinomycetota</taxon>
        <taxon>Actinomycetes</taxon>
        <taxon>Pseudonocardiales</taxon>
        <taxon>Pseudonocardiaceae</taxon>
        <taxon>Amycolatopsis</taxon>
    </lineage>
</organism>
<evidence type="ECO:0000256" key="3">
    <source>
        <dbReference type="ARBA" id="ARBA00022723"/>
    </source>
</evidence>
<dbReference type="PANTHER" id="PTHR36923">
    <property type="entry name" value="FERREDOXIN"/>
    <property type="match status" value="1"/>
</dbReference>
<dbReference type="InterPro" id="IPR051269">
    <property type="entry name" value="Fe-S_cluster_ET"/>
</dbReference>
<dbReference type="Pfam" id="PF13370">
    <property type="entry name" value="Fer4_13"/>
    <property type="match status" value="1"/>
</dbReference>
<dbReference type="PRINTS" id="PR00352">
    <property type="entry name" value="3FE4SFRDOXIN"/>
</dbReference>
<evidence type="ECO:0000256" key="6">
    <source>
        <dbReference type="ARBA" id="ARBA00023014"/>
    </source>
</evidence>
<reference evidence="10 11" key="1">
    <citation type="submission" date="2016-10" db="EMBL/GenBank/DDBJ databases">
        <authorList>
            <person name="de Groot N.N."/>
        </authorList>
    </citation>
    <scope>NUCLEOTIDE SEQUENCE [LARGE SCALE GENOMIC DNA]</scope>
    <source>
        <strain evidence="10 11">DSM 44993</strain>
    </source>
</reference>
<evidence type="ECO:0000256" key="5">
    <source>
        <dbReference type="ARBA" id="ARBA00023004"/>
    </source>
</evidence>
<evidence type="ECO:0000256" key="8">
    <source>
        <dbReference type="RuleBase" id="RU368020"/>
    </source>
</evidence>
<keyword evidence="7" id="KW-0003">3Fe-4S</keyword>
<proteinExistence type="predicted"/>
<dbReference type="STRING" id="394193.SAMN04489732_122101"/>
<dbReference type="EMBL" id="FOEF01000022">
    <property type="protein sequence ID" value="SEP52816.1"/>
    <property type="molecule type" value="Genomic_DNA"/>
</dbReference>
<dbReference type="GO" id="GO:0009055">
    <property type="term" value="F:electron transfer activity"/>
    <property type="evidence" value="ECO:0007669"/>
    <property type="project" value="UniProtKB-UniRule"/>
</dbReference>
<keyword evidence="6 8" id="KW-0411">Iron-sulfur</keyword>
<comment type="cofactor">
    <cofactor evidence="1">
        <name>[3Fe-4S] cluster</name>
        <dbReference type="ChEBI" id="CHEBI:21137"/>
    </cofactor>
</comment>
<evidence type="ECO:0000256" key="7">
    <source>
        <dbReference type="ARBA" id="ARBA00023291"/>
    </source>
</evidence>
<dbReference type="InterPro" id="IPR001080">
    <property type="entry name" value="3Fe4S_ferredoxin"/>
</dbReference>
<keyword evidence="4 8" id="KW-0249">Electron transport</keyword>
<keyword evidence="5 8" id="KW-0408">Iron</keyword>
<keyword evidence="2 8" id="KW-0813">Transport</keyword>
<evidence type="ECO:0000256" key="4">
    <source>
        <dbReference type="ARBA" id="ARBA00022982"/>
    </source>
</evidence>
<dbReference type="Proteomes" id="UP000198582">
    <property type="component" value="Unassembled WGS sequence"/>
</dbReference>
<evidence type="ECO:0000313" key="11">
    <source>
        <dbReference type="Proteomes" id="UP000198582"/>
    </source>
</evidence>
<evidence type="ECO:0000313" key="10">
    <source>
        <dbReference type="EMBL" id="SEP52816.1"/>
    </source>
</evidence>
<accession>A0A1H8YKY9</accession>
<gene>
    <name evidence="10" type="ORF">SAMN04489732_122101</name>
</gene>
<dbReference type="SUPFAM" id="SSF54862">
    <property type="entry name" value="4Fe-4S ferredoxins"/>
    <property type="match status" value="1"/>
</dbReference>
<dbReference type="InterPro" id="IPR017896">
    <property type="entry name" value="4Fe4S_Fe-S-bd"/>
</dbReference>
<dbReference type="RefSeq" id="WP_091626696.1">
    <property type="nucleotide sequence ID" value="NZ_FOEF01000022.1"/>
</dbReference>
<sequence length="71" mass="7502">MAWHVEVDEHTCIGSGMCASLMPEIFELEGATARTRAETVEPDETVLDAADSCPAMAITVTAGKEVVGPRP</sequence>
<dbReference type="GO" id="GO:0051538">
    <property type="term" value="F:3 iron, 4 sulfur cluster binding"/>
    <property type="evidence" value="ECO:0007669"/>
    <property type="project" value="UniProtKB-KW"/>
</dbReference>
<dbReference type="AlphaFoldDB" id="A0A1H8YKY9"/>
<evidence type="ECO:0000259" key="9">
    <source>
        <dbReference type="PROSITE" id="PS51379"/>
    </source>
</evidence>